<protein>
    <recommendedName>
        <fullName evidence="3">Immunoglobulin domain-containing protein</fullName>
    </recommendedName>
</protein>
<dbReference type="SUPFAM" id="SSF48726">
    <property type="entry name" value="Immunoglobulin"/>
    <property type="match status" value="1"/>
</dbReference>
<evidence type="ECO:0000313" key="4">
    <source>
        <dbReference type="EMBL" id="KAK2820929.1"/>
    </source>
</evidence>
<feature type="transmembrane region" description="Helical" evidence="1">
    <location>
        <begin position="152"/>
        <end position="174"/>
    </location>
</feature>
<sequence>MSLLWIRLSVLCVATFQQTRAMDEGVSLTCNNTVEVVAGKNVTLNCTVNFQDEEENCKVLLHNWQNTSGTIPCDMMKFTCQWDSVTYVSLTILNVTEQGNYTAEIMTDCGMAKSSPITVKVQLTNRDSGAVTPTQVPVKITSVPILGVVSSYIPILGFFVCLIVVGILLLLFVFKRRRTAQALPDCLRINSLDVL</sequence>
<keyword evidence="5" id="KW-1185">Reference proteome</keyword>
<feature type="signal peptide" evidence="2">
    <location>
        <begin position="1"/>
        <end position="21"/>
    </location>
</feature>
<evidence type="ECO:0000256" key="2">
    <source>
        <dbReference type="SAM" id="SignalP"/>
    </source>
</evidence>
<feature type="domain" description="Immunoglobulin" evidence="3">
    <location>
        <begin position="31"/>
        <end position="122"/>
    </location>
</feature>
<keyword evidence="2" id="KW-0732">Signal</keyword>
<dbReference type="InterPro" id="IPR036179">
    <property type="entry name" value="Ig-like_dom_sf"/>
</dbReference>
<dbReference type="InterPro" id="IPR003599">
    <property type="entry name" value="Ig_sub"/>
</dbReference>
<keyword evidence="1" id="KW-0472">Membrane</keyword>
<evidence type="ECO:0000256" key="1">
    <source>
        <dbReference type="SAM" id="Phobius"/>
    </source>
</evidence>
<gene>
    <name evidence="4" type="ORF">Q5P01_023888</name>
</gene>
<accession>A0AA88IV51</accession>
<proteinExistence type="predicted"/>
<evidence type="ECO:0000313" key="5">
    <source>
        <dbReference type="Proteomes" id="UP001187415"/>
    </source>
</evidence>
<dbReference type="AlphaFoldDB" id="A0AA88IV51"/>
<organism evidence="4 5">
    <name type="scientific">Channa striata</name>
    <name type="common">Snakehead murrel</name>
    <name type="synonym">Ophicephalus striatus</name>
    <dbReference type="NCBI Taxonomy" id="64152"/>
    <lineage>
        <taxon>Eukaryota</taxon>
        <taxon>Metazoa</taxon>
        <taxon>Chordata</taxon>
        <taxon>Craniata</taxon>
        <taxon>Vertebrata</taxon>
        <taxon>Euteleostomi</taxon>
        <taxon>Actinopterygii</taxon>
        <taxon>Neopterygii</taxon>
        <taxon>Teleostei</taxon>
        <taxon>Neoteleostei</taxon>
        <taxon>Acanthomorphata</taxon>
        <taxon>Anabantaria</taxon>
        <taxon>Anabantiformes</taxon>
        <taxon>Channoidei</taxon>
        <taxon>Channidae</taxon>
        <taxon>Channa</taxon>
    </lineage>
</organism>
<dbReference type="SMART" id="SM00409">
    <property type="entry name" value="IG"/>
    <property type="match status" value="1"/>
</dbReference>
<keyword evidence="1" id="KW-1133">Transmembrane helix</keyword>
<keyword evidence="1" id="KW-0812">Transmembrane</keyword>
<dbReference type="InterPro" id="IPR013783">
    <property type="entry name" value="Ig-like_fold"/>
</dbReference>
<dbReference type="Gene3D" id="2.60.40.10">
    <property type="entry name" value="Immunoglobulins"/>
    <property type="match status" value="1"/>
</dbReference>
<evidence type="ECO:0000259" key="3">
    <source>
        <dbReference type="SMART" id="SM00409"/>
    </source>
</evidence>
<comment type="caution">
    <text evidence="4">The sequence shown here is derived from an EMBL/GenBank/DDBJ whole genome shotgun (WGS) entry which is preliminary data.</text>
</comment>
<feature type="chain" id="PRO_5041725952" description="Immunoglobulin domain-containing protein" evidence="2">
    <location>
        <begin position="22"/>
        <end position="195"/>
    </location>
</feature>
<name>A0AA88IV51_CHASR</name>
<dbReference type="Proteomes" id="UP001187415">
    <property type="component" value="Unassembled WGS sequence"/>
</dbReference>
<reference evidence="4" key="1">
    <citation type="submission" date="2023-07" db="EMBL/GenBank/DDBJ databases">
        <title>Chromosome-level Genome Assembly of Striped Snakehead (Channa striata).</title>
        <authorList>
            <person name="Liu H."/>
        </authorList>
    </citation>
    <scope>NUCLEOTIDE SEQUENCE</scope>
    <source>
        <strain evidence="4">Gz</strain>
        <tissue evidence="4">Muscle</tissue>
    </source>
</reference>
<dbReference type="EMBL" id="JAUPFM010000019">
    <property type="protein sequence ID" value="KAK2820929.1"/>
    <property type="molecule type" value="Genomic_DNA"/>
</dbReference>